<reference evidence="1 2" key="1">
    <citation type="journal article" date="2015" name="Genome Biol. Evol.">
        <title>Comparative Genomics of a Bacterivorous Green Alga Reveals Evolutionary Causalities and Consequences of Phago-Mixotrophic Mode of Nutrition.</title>
        <authorList>
            <person name="Burns J.A."/>
            <person name="Paasch A."/>
            <person name="Narechania A."/>
            <person name="Kim E."/>
        </authorList>
    </citation>
    <scope>NUCLEOTIDE SEQUENCE [LARGE SCALE GENOMIC DNA]</scope>
    <source>
        <strain evidence="1 2">PLY_AMNH</strain>
    </source>
</reference>
<dbReference type="EMBL" id="LGRX02032731">
    <property type="protein sequence ID" value="KAK3243644.1"/>
    <property type="molecule type" value="Genomic_DNA"/>
</dbReference>
<accession>A0AAE0BX02</accession>
<evidence type="ECO:0000313" key="2">
    <source>
        <dbReference type="Proteomes" id="UP001190700"/>
    </source>
</evidence>
<keyword evidence="2" id="KW-1185">Reference proteome</keyword>
<protein>
    <submittedName>
        <fullName evidence="1">Uncharacterized protein</fullName>
    </submittedName>
</protein>
<comment type="caution">
    <text evidence="1">The sequence shown here is derived from an EMBL/GenBank/DDBJ whole genome shotgun (WGS) entry which is preliminary data.</text>
</comment>
<proteinExistence type="predicted"/>
<sequence length="382" mass="42638">MDWSVATTEIWSVPDPIDSKPFPYPHIQHAGVQHFRDHKSLAIQASLYNPKGNIAEYYLAAFESEKSDSQLYEFFRNGVAFGALPATDSVVENGKLSSTHPVVYNRLNNADIKTNPILDRYEVHEIVRNRYTHYTDSGATCITKLFDDFYTPIDINTYLETNDKFFVYLLANVGGDEANVTGRKPGSIHGIYTAGHVYVKDTKSTTVTDTERYGGLSSTSVGPYDVFKDDYFTLVSGYDKIGDLDQATNDLAIRVQDTIYNSTDTSGSSLACIKNMDVYPSYYVTTKELSDYTSPAGIHNLTVTMRGYDASMNYDSTKEYVNPLGNIQAGVSGAYGLVGYESNDIYVPAGFDELYTSNDLRIYDADQPPKLVKPWQVNKMII</sequence>
<dbReference type="AlphaFoldDB" id="A0AAE0BX02"/>
<evidence type="ECO:0000313" key="1">
    <source>
        <dbReference type="EMBL" id="KAK3243644.1"/>
    </source>
</evidence>
<organism evidence="1 2">
    <name type="scientific">Cymbomonas tetramitiformis</name>
    <dbReference type="NCBI Taxonomy" id="36881"/>
    <lineage>
        <taxon>Eukaryota</taxon>
        <taxon>Viridiplantae</taxon>
        <taxon>Chlorophyta</taxon>
        <taxon>Pyramimonadophyceae</taxon>
        <taxon>Pyramimonadales</taxon>
        <taxon>Pyramimonadaceae</taxon>
        <taxon>Cymbomonas</taxon>
    </lineage>
</organism>
<name>A0AAE0BX02_9CHLO</name>
<dbReference type="Proteomes" id="UP001190700">
    <property type="component" value="Unassembled WGS sequence"/>
</dbReference>
<gene>
    <name evidence="1" type="ORF">CYMTET_46714</name>
</gene>